<keyword evidence="2" id="KW-1185">Reference proteome</keyword>
<evidence type="ECO:0000313" key="1">
    <source>
        <dbReference type="EMBL" id="CAI9579409.1"/>
    </source>
</evidence>
<gene>
    <name evidence="1" type="ORF">SPARVUS_LOCUS9063895</name>
</gene>
<reference evidence="1" key="1">
    <citation type="submission" date="2023-05" db="EMBL/GenBank/DDBJ databases">
        <authorList>
            <person name="Stuckert A."/>
        </authorList>
    </citation>
    <scope>NUCLEOTIDE SEQUENCE</scope>
</reference>
<accession>A0ABN9E5B7</accession>
<protein>
    <submittedName>
        <fullName evidence="1">Uncharacterized protein</fullName>
    </submittedName>
</protein>
<sequence>NKKKKITIKAILGQFSFDNKKKSGAIHDHLPPNESPICPEKKRGIIHPDVQSSCDDMDGFTNTCQRCKIVLRHLDLFYS</sequence>
<comment type="caution">
    <text evidence="1">The sequence shown here is derived from an EMBL/GenBank/DDBJ whole genome shotgun (WGS) entry which is preliminary data.</text>
</comment>
<name>A0ABN9E5B7_9NEOB</name>
<feature type="non-terminal residue" evidence="1">
    <location>
        <position position="1"/>
    </location>
</feature>
<proteinExistence type="predicted"/>
<evidence type="ECO:0000313" key="2">
    <source>
        <dbReference type="Proteomes" id="UP001162483"/>
    </source>
</evidence>
<organism evidence="1 2">
    <name type="scientific">Staurois parvus</name>
    <dbReference type="NCBI Taxonomy" id="386267"/>
    <lineage>
        <taxon>Eukaryota</taxon>
        <taxon>Metazoa</taxon>
        <taxon>Chordata</taxon>
        <taxon>Craniata</taxon>
        <taxon>Vertebrata</taxon>
        <taxon>Euteleostomi</taxon>
        <taxon>Amphibia</taxon>
        <taxon>Batrachia</taxon>
        <taxon>Anura</taxon>
        <taxon>Neobatrachia</taxon>
        <taxon>Ranoidea</taxon>
        <taxon>Ranidae</taxon>
        <taxon>Staurois</taxon>
    </lineage>
</organism>
<dbReference type="Proteomes" id="UP001162483">
    <property type="component" value="Unassembled WGS sequence"/>
</dbReference>
<dbReference type="EMBL" id="CATNWA010015091">
    <property type="protein sequence ID" value="CAI9579409.1"/>
    <property type="molecule type" value="Genomic_DNA"/>
</dbReference>